<dbReference type="Proteomes" id="UP000541636">
    <property type="component" value="Unassembled WGS sequence"/>
</dbReference>
<protein>
    <recommendedName>
        <fullName evidence="2">Putative Flp pilus-assembly TadG-like N-terminal domain-containing protein</fullName>
    </recommendedName>
</protein>
<keyword evidence="1" id="KW-0472">Membrane</keyword>
<reference evidence="3 4" key="1">
    <citation type="journal article" date="2017" name="Int. J. Syst. Evol. Microbiol.">
        <title>Oleiagrimonas citrea sp. nov., a marine bacterium isolated from tidal flat sediment and emended description of the genus Oleiagrimonas Fang et al. 2015 and Oleiagrimonas soli.</title>
        <authorList>
            <person name="Yang S.H."/>
            <person name="Seo H.S."/>
            <person name="Seong C.N."/>
            <person name="Kwon K.K."/>
        </authorList>
    </citation>
    <scope>NUCLEOTIDE SEQUENCE [LARGE SCALE GENOMIC DNA]</scope>
    <source>
        <strain evidence="3 4">MEBiC09124</strain>
    </source>
</reference>
<dbReference type="EMBL" id="JAAZQD010000002">
    <property type="protein sequence ID" value="NKZ38611.1"/>
    <property type="molecule type" value="Genomic_DNA"/>
</dbReference>
<evidence type="ECO:0000256" key="1">
    <source>
        <dbReference type="SAM" id="Phobius"/>
    </source>
</evidence>
<dbReference type="Pfam" id="PF13400">
    <property type="entry name" value="Tad"/>
    <property type="match status" value="1"/>
</dbReference>
<proteinExistence type="predicted"/>
<comment type="caution">
    <text evidence="3">The sequence shown here is derived from an EMBL/GenBank/DDBJ whole genome shotgun (WGS) entry which is preliminary data.</text>
</comment>
<evidence type="ECO:0000259" key="2">
    <source>
        <dbReference type="Pfam" id="PF13400"/>
    </source>
</evidence>
<evidence type="ECO:0000313" key="4">
    <source>
        <dbReference type="Proteomes" id="UP000541636"/>
    </source>
</evidence>
<name>A0A846ZMC7_9GAMM</name>
<keyword evidence="4" id="KW-1185">Reference proteome</keyword>
<organism evidence="3 4">
    <name type="scientific">Oleiagrimonas citrea</name>
    <dbReference type="NCBI Taxonomy" id="1665687"/>
    <lineage>
        <taxon>Bacteria</taxon>
        <taxon>Pseudomonadati</taxon>
        <taxon>Pseudomonadota</taxon>
        <taxon>Gammaproteobacteria</taxon>
        <taxon>Lysobacterales</taxon>
        <taxon>Rhodanobacteraceae</taxon>
        <taxon>Oleiagrimonas</taxon>
    </lineage>
</organism>
<gene>
    <name evidence="3" type="ORF">HF690_06520</name>
</gene>
<dbReference type="AlphaFoldDB" id="A0A846ZMC7"/>
<feature type="domain" description="Putative Flp pilus-assembly TadG-like N-terminal" evidence="2">
    <location>
        <begin position="21"/>
        <end position="67"/>
    </location>
</feature>
<evidence type="ECO:0000313" key="3">
    <source>
        <dbReference type="EMBL" id="NKZ38611.1"/>
    </source>
</evidence>
<feature type="transmembrane region" description="Helical" evidence="1">
    <location>
        <begin position="21"/>
        <end position="42"/>
    </location>
</feature>
<keyword evidence="1" id="KW-0812">Transmembrane</keyword>
<keyword evidence="1" id="KW-1133">Transmembrane helix</keyword>
<dbReference type="InterPro" id="IPR028087">
    <property type="entry name" value="Tad_N"/>
</dbReference>
<sequence length="542" mass="58550">MFTARAVNRLRVVACASRMRGQALVLGMIALLVLCIGVIVLFNTGQAVNKKVQLVNAADAAAYSAAVQQARAYNLVAYMNRAEVANEVAVAQFVSWYSWMNFALRGTDNFKDAVQAIAILFDFSIVGAEIGAALQEVVTVLNEVKTAVQEMRDVMQHVFSVATTAIAILNDAYSKASRLITVGEAWEAQKIVPDIIAKNTDGKAQLDWRGRTILLKGIQEAITYTRRYHISTRSADRDGAERFANVVMEARDGFSKQRNGSIGPIKKRGGTDLIDYKNWVGIDTLNVRFKWLCGFWGCVININVPLAWGGGAAVKNPPQESFRSLASPGYHSGSGWNAGYETDNRHYDPYSGALRNNAASSLVLSSPAMGGSDKVWIKTYGTAPGLQDYDDIDPNKATVPYLNGKSAADNGVEANDVGPIFTVLVEQPMNTVHTSDNLDGLGSTDAPATSASSNALAKPNFKVPDKTLADQMTAVGSAQVYFSRPRSLFANLVSPGKRELGSLFSPYWQARLVDTPCSVRHGIEVLYAGSGVTPVPLPCLLH</sequence>
<accession>A0A846ZMC7</accession>
<dbReference type="RefSeq" id="WP_168608873.1">
    <property type="nucleotide sequence ID" value="NZ_JAAZQD010000002.1"/>
</dbReference>